<comment type="caution">
    <text evidence="1">The sequence shown here is derived from an EMBL/GenBank/DDBJ whole genome shotgun (WGS) entry which is preliminary data.</text>
</comment>
<sequence length="94" mass="10797">MENMSTNEQESVKIFQDLISILKELEERDGEINLEKVNPKELGGGDKDFYNDFRLGNLTAEKMAKHLNWVSAFGNESQKKFHDYVANKIGMIES</sequence>
<proteinExistence type="predicted"/>
<organism evidence="1 2">
    <name type="scientific">Candidatus Nomurabacteria bacterium RIFCSPHIGHO2_02_FULL_35_13</name>
    <dbReference type="NCBI Taxonomy" id="1801748"/>
    <lineage>
        <taxon>Bacteria</taxon>
        <taxon>Candidatus Nomuraibacteriota</taxon>
    </lineage>
</organism>
<dbReference type="STRING" id="1801748.A3B84_00605"/>
<evidence type="ECO:0000313" key="1">
    <source>
        <dbReference type="EMBL" id="OGI71351.1"/>
    </source>
</evidence>
<dbReference type="AlphaFoldDB" id="A0A1F6VNU8"/>
<dbReference type="EMBL" id="MFTY01000015">
    <property type="protein sequence ID" value="OGI71351.1"/>
    <property type="molecule type" value="Genomic_DNA"/>
</dbReference>
<accession>A0A1F6VNU8</accession>
<dbReference type="Proteomes" id="UP000177112">
    <property type="component" value="Unassembled WGS sequence"/>
</dbReference>
<evidence type="ECO:0000313" key="2">
    <source>
        <dbReference type="Proteomes" id="UP000177112"/>
    </source>
</evidence>
<gene>
    <name evidence="1" type="ORF">A3B84_00605</name>
</gene>
<protein>
    <submittedName>
        <fullName evidence="1">Uncharacterized protein</fullName>
    </submittedName>
</protein>
<name>A0A1F6VNU8_9BACT</name>
<reference evidence="1 2" key="1">
    <citation type="journal article" date="2016" name="Nat. Commun.">
        <title>Thousands of microbial genomes shed light on interconnected biogeochemical processes in an aquifer system.</title>
        <authorList>
            <person name="Anantharaman K."/>
            <person name="Brown C.T."/>
            <person name="Hug L.A."/>
            <person name="Sharon I."/>
            <person name="Castelle C.J."/>
            <person name="Probst A.J."/>
            <person name="Thomas B.C."/>
            <person name="Singh A."/>
            <person name="Wilkins M.J."/>
            <person name="Karaoz U."/>
            <person name="Brodie E.L."/>
            <person name="Williams K.H."/>
            <person name="Hubbard S.S."/>
            <person name="Banfield J.F."/>
        </authorList>
    </citation>
    <scope>NUCLEOTIDE SEQUENCE [LARGE SCALE GENOMIC DNA]</scope>
</reference>